<accession>A0A1C7ML30</accession>
<keyword evidence="3" id="KW-1185">Reference proteome</keyword>
<evidence type="ECO:0000256" key="1">
    <source>
        <dbReference type="SAM" id="Phobius"/>
    </source>
</evidence>
<feature type="transmembrane region" description="Helical" evidence="1">
    <location>
        <begin position="120"/>
        <end position="145"/>
    </location>
</feature>
<keyword evidence="1" id="KW-0812">Transmembrane</keyword>
<dbReference type="AlphaFoldDB" id="A0A1C7ML30"/>
<comment type="caution">
    <text evidence="2">The sequence shown here is derived from an EMBL/GenBank/DDBJ whole genome shotgun (WGS) entry which is preliminary data.</text>
</comment>
<sequence>MFFLAVDVANIPLLLRVSHGMYMCAKTSATSEAWLVIDLQYGVATPQQGACVGRSYPQVPRTSVKRRRKMHRRKYVKTPQPLGLWSGSRLLCKLPQAAMQEPLKTAGCPSRPLRPLPLRFSSFIILFSLSFLRALCLGPVCGSLARLWRRECRLGPMCPAMWATCDLHVLPDSLASGVVWRNGGLASLQVARRMRTCMPTSYQASSKRSCK</sequence>
<organism evidence="2 3">
    <name type="scientific">Grifola frondosa</name>
    <name type="common">Maitake</name>
    <name type="synonym">Polyporus frondosus</name>
    <dbReference type="NCBI Taxonomy" id="5627"/>
    <lineage>
        <taxon>Eukaryota</taxon>
        <taxon>Fungi</taxon>
        <taxon>Dikarya</taxon>
        <taxon>Basidiomycota</taxon>
        <taxon>Agaricomycotina</taxon>
        <taxon>Agaricomycetes</taxon>
        <taxon>Polyporales</taxon>
        <taxon>Grifolaceae</taxon>
        <taxon>Grifola</taxon>
    </lineage>
</organism>
<keyword evidence="1" id="KW-1133">Transmembrane helix</keyword>
<dbReference type="EMBL" id="LUGG01000002">
    <property type="protein sequence ID" value="OBZ77367.1"/>
    <property type="molecule type" value="Genomic_DNA"/>
</dbReference>
<keyword evidence="1" id="KW-0472">Membrane</keyword>
<proteinExistence type="predicted"/>
<dbReference type="Proteomes" id="UP000092993">
    <property type="component" value="Unassembled WGS sequence"/>
</dbReference>
<evidence type="ECO:0000313" key="2">
    <source>
        <dbReference type="EMBL" id="OBZ77367.1"/>
    </source>
</evidence>
<evidence type="ECO:0000313" key="3">
    <source>
        <dbReference type="Proteomes" id="UP000092993"/>
    </source>
</evidence>
<reference evidence="2 3" key="1">
    <citation type="submission" date="2016-03" db="EMBL/GenBank/DDBJ databases">
        <title>Whole genome sequencing of Grifola frondosa 9006-11.</title>
        <authorList>
            <person name="Min B."/>
            <person name="Park H."/>
            <person name="Kim J.-G."/>
            <person name="Cho H."/>
            <person name="Oh Y.-L."/>
            <person name="Kong W.-S."/>
            <person name="Choi I.-G."/>
        </authorList>
    </citation>
    <scope>NUCLEOTIDE SEQUENCE [LARGE SCALE GENOMIC DNA]</scope>
    <source>
        <strain evidence="2 3">9006-11</strain>
    </source>
</reference>
<name>A0A1C7ML30_GRIFR</name>
<protein>
    <submittedName>
        <fullName evidence="2">Uncharacterized protein</fullName>
    </submittedName>
</protein>
<gene>
    <name evidence="2" type="ORF">A0H81_01852</name>
</gene>